<name>A0A8I2CBA0_BRAEL</name>
<organism evidence="1 2">
    <name type="scientific">Bradyrhizobium elkanii</name>
    <dbReference type="NCBI Taxonomy" id="29448"/>
    <lineage>
        <taxon>Bacteria</taxon>
        <taxon>Pseudomonadati</taxon>
        <taxon>Pseudomonadota</taxon>
        <taxon>Alphaproteobacteria</taxon>
        <taxon>Hyphomicrobiales</taxon>
        <taxon>Nitrobacteraceae</taxon>
        <taxon>Bradyrhizobium</taxon>
    </lineage>
</organism>
<dbReference type="RefSeq" id="WP_194483454.1">
    <property type="nucleotide sequence ID" value="NZ_JAFICZ010000001.1"/>
</dbReference>
<gene>
    <name evidence="1" type="ORF">JOH49_009024</name>
</gene>
<dbReference type="AlphaFoldDB" id="A0A8I2CBA0"/>
<reference evidence="1" key="1">
    <citation type="submission" date="2021-02" db="EMBL/GenBank/DDBJ databases">
        <title>Genomic Encyclopedia of Type Strains, Phase IV (KMG-V): Genome sequencing to study the core and pangenomes of soil and plant-associated prokaryotes.</title>
        <authorList>
            <person name="Whitman W."/>
        </authorList>
    </citation>
    <scope>NUCLEOTIDE SEQUENCE</scope>
    <source>
        <strain evidence="1">USDA 406</strain>
    </source>
</reference>
<dbReference type="Proteomes" id="UP000673383">
    <property type="component" value="Unassembled WGS sequence"/>
</dbReference>
<dbReference type="EMBL" id="JAFICZ010000001">
    <property type="protein sequence ID" value="MBP1299271.1"/>
    <property type="molecule type" value="Genomic_DNA"/>
</dbReference>
<proteinExistence type="predicted"/>
<sequence>MSVLGRNRTWQHLAEWTKVYEIAHCHVLIAELDPEHADDPERATVNSVLQAEYARLAGIAPAALTAAMQPYLPIVRVFLLLGGAMPDVRERLIQRVEAALRAAG</sequence>
<evidence type="ECO:0000313" key="2">
    <source>
        <dbReference type="Proteomes" id="UP000673383"/>
    </source>
</evidence>
<comment type="caution">
    <text evidence="1">The sequence shown here is derived from an EMBL/GenBank/DDBJ whole genome shotgun (WGS) entry which is preliminary data.</text>
</comment>
<accession>A0A8I2CBA0</accession>
<protein>
    <submittedName>
        <fullName evidence="1">Uncharacterized protein</fullName>
    </submittedName>
</protein>
<evidence type="ECO:0000313" key="1">
    <source>
        <dbReference type="EMBL" id="MBP1299271.1"/>
    </source>
</evidence>